<protein>
    <submittedName>
        <fullName evidence="1">Platelet-activating factor acetylhydrolase</fullName>
    </submittedName>
</protein>
<reference evidence="2" key="1">
    <citation type="journal article" date="2024" name="Front. Bioeng. Biotechnol.">
        <title>Genome-scale model development and genomic sequencing of the oleaginous clade Lipomyces.</title>
        <authorList>
            <person name="Czajka J.J."/>
            <person name="Han Y."/>
            <person name="Kim J."/>
            <person name="Mondo S.J."/>
            <person name="Hofstad B.A."/>
            <person name="Robles A."/>
            <person name="Haridas S."/>
            <person name="Riley R."/>
            <person name="LaButti K."/>
            <person name="Pangilinan J."/>
            <person name="Andreopoulos W."/>
            <person name="Lipzen A."/>
            <person name="Yan J."/>
            <person name="Wang M."/>
            <person name="Ng V."/>
            <person name="Grigoriev I.V."/>
            <person name="Spatafora J.W."/>
            <person name="Magnuson J.K."/>
            <person name="Baker S.E."/>
            <person name="Pomraning K.R."/>
        </authorList>
    </citation>
    <scope>NUCLEOTIDE SEQUENCE [LARGE SCALE GENOMIC DNA]</scope>
    <source>
        <strain evidence="2">CBS 7786</strain>
    </source>
</reference>
<evidence type="ECO:0000313" key="2">
    <source>
        <dbReference type="Proteomes" id="UP001433508"/>
    </source>
</evidence>
<organism evidence="1 2">
    <name type="scientific">Lipomyces kononenkoae</name>
    <name type="common">Yeast</name>
    <dbReference type="NCBI Taxonomy" id="34357"/>
    <lineage>
        <taxon>Eukaryota</taxon>
        <taxon>Fungi</taxon>
        <taxon>Dikarya</taxon>
        <taxon>Ascomycota</taxon>
        <taxon>Saccharomycotina</taxon>
        <taxon>Lipomycetes</taxon>
        <taxon>Lipomycetales</taxon>
        <taxon>Lipomycetaceae</taxon>
        <taxon>Lipomyces</taxon>
    </lineage>
</organism>
<name>A0ACC3T3Y1_LIPKO</name>
<keyword evidence="2" id="KW-1185">Reference proteome</keyword>
<comment type="caution">
    <text evidence="1">The sequence shown here is derived from an EMBL/GenBank/DDBJ whole genome shotgun (WGS) entry which is preliminary data.</text>
</comment>
<dbReference type="Proteomes" id="UP001433508">
    <property type="component" value="Unassembled WGS sequence"/>
</dbReference>
<dbReference type="EMBL" id="MU971354">
    <property type="protein sequence ID" value="KAK9238623.1"/>
    <property type="molecule type" value="Genomic_DNA"/>
</dbReference>
<sequence>MRFLTPILPAYPGPFTVGSVEVEIPAPWPAEYSAIETAVETLQFRIFYPANVQDPAKEKNPFWFPEGRREYLKNYVTFSGRSSMLASVISRIPFVTDVTLPCLSNVPLLEPPKDHKWPIVMFSHGLGGTRNAYSQFCGSLASHGHIVVAPEHRDKSAPVSYVRDFSAQTNLRKEVKYQRMTEISEAARILRTYQLVQRVREIVSIVKVLLENNIELVPIGETSPIEFNWSFVETRREKVLYAGHSFGAATAVVLVKGVYRLLEFLHLNESDVTASNSTGSEEIVTSVTLDGPIDRTDEFLRPHPSPAILLLDPWCIPIYQTMGIPLTVPTIVIMSQVFHAWSANMSLVYQLLSNSGCLPATPPPPKVHLFLTKPSAHHSQSDLALLFPSLTKYAFKVPECTFETQTAVMSMNVAGCVEFLRENGIDSFDVTDEREGLVKTQSMEQAKDDPTAVVLQGYLVADNKVKGWSRLNVRDDITVVDILAG</sequence>
<evidence type="ECO:0000313" key="1">
    <source>
        <dbReference type="EMBL" id="KAK9238623.1"/>
    </source>
</evidence>
<proteinExistence type="predicted"/>
<gene>
    <name evidence="1" type="ORF">V1525DRAFT_374524</name>
</gene>
<accession>A0ACC3T3Y1</accession>